<feature type="compositionally biased region" description="Polar residues" evidence="1">
    <location>
        <begin position="92"/>
        <end position="101"/>
    </location>
</feature>
<dbReference type="Proteomes" id="UP000681720">
    <property type="component" value="Unassembled WGS sequence"/>
</dbReference>
<evidence type="ECO:0000313" key="4">
    <source>
        <dbReference type="EMBL" id="CAF3863931.1"/>
    </source>
</evidence>
<dbReference type="EMBL" id="CAJOBJ010002374">
    <property type="protein sequence ID" value="CAF3923058.1"/>
    <property type="molecule type" value="Genomic_DNA"/>
</dbReference>
<dbReference type="Proteomes" id="UP000681967">
    <property type="component" value="Unassembled WGS sequence"/>
</dbReference>
<evidence type="ECO:0000313" key="3">
    <source>
        <dbReference type="EMBL" id="CAF3837998.1"/>
    </source>
</evidence>
<evidence type="ECO:0000313" key="6">
    <source>
        <dbReference type="Proteomes" id="UP000663842"/>
    </source>
</evidence>
<feature type="compositionally biased region" description="Polar residues" evidence="1">
    <location>
        <begin position="1"/>
        <end position="16"/>
    </location>
</feature>
<protein>
    <submittedName>
        <fullName evidence="4">Uncharacterized protein</fullName>
    </submittedName>
</protein>
<feature type="compositionally biased region" description="Polar residues" evidence="1">
    <location>
        <begin position="39"/>
        <end position="51"/>
    </location>
</feature>
<dbReference type="EMBL" id="CAJOBH010001082">
    <property type="protein sequence ID" value="CAF3834559.1"/>
    <property type="molecule type" value="Genomic_DNA"/>
</dbReference>
<gene>
    <name evidence="2" type="ORF">BYL167_LOCUS4906</name>
    <name evidence="5" type="ORF">GIL414_LOCUS7675</name>
    <name evidence="3" type="ORF">OVN521_LOCUS6074</name>
    <name evidence="4" type="ORF">UXM345_LOCUS8537</name>
</gene>
<evidence type="ECO:0000313" key="7">
    <source>
        <dbReference type="Proteomes" id="UP000663866"/>
    </source>
</evidence>
<dbReference type="EMBL" id="CAJOBF010000746">
    <property type="protein sequence ID" value="CAF3863931.1"/>
    <property type="molecule type" value="Genomic_DNA"/>
</dbReference>
<evidence type="ECO:0000256" key="1">
    <source>
        <dbReference type="SAM" id="MobiDB-lite"/>
    </source>
</evidence>
<feature type="compositionally biased region" description="Basic and acidic residues" evidence="1">
    <location>
        <begin position="75"/>
        <end position="91"/>
    </location>
</feature>
<accession>A0A819F8Y2</accession>
<dbReference type="AlphaFoldDB" id="A0A819F8Y2"/>
<evidence type="ECO:0000313" key="5">
    <source>
        <dbReference type="EMBL" id="CAF3923058.1"/>
    </source>
</evidence>
<proteinExistence type="predicted"/>
<dbReference type="EMBL" id="CAJOBG010000625">
    <property type="protein sequence ID" value="CAF3837998.1"/>
    <property type="molecule type" value="Genomic_DNA"/>
</dbReference>
<dbReference type="Proteomes" id="UP000663842">
    <property type="component" value="Unassembled WGS sequence"/>
</dbReference>
<reference evidence="4" key="1">
    <citation type="submission" date="2021-02" db="EMBL/GenBank/DDBJ databases">
        <authorList>
            <person name="Nowell W R."/>
        </authorList>
    </citation>
    <scope>NUCLEOTIDE SEQUENCE</scope>
</reference>
<feature type="region of interest" description="Disordered" evidence="1">
    <location>
        <begin position="1"/>
        <end position="101"/>
    </location>
</feature>
<dbReference type="Proteomes" id="UP000663866">
    <property type="component" value="Unassembled WGS sequence"/>
</dbReference>
<sequence length="101" mass="10888">MASNSSGGENDSQANSVIAKDPRTSLSPSQGEPGEEMIETQSTVELSSQQKDPADAKMQPITKETPIEENCTEGELSHEEIKHEDGSHAEETIQSSKVNFV</sequence>
<evidence type="ECO:0000313" key="2">
    <source>
        <dbReference type="EMBL" id="CAF3834559.1"/>
    </source>
</evidence>
<name>A0A819F8Y2_9BILA</name>
<keyword evidence="7" id="KW-1185">Reference proteome</keyword>
<comment type="caution">
    <text evidence="4">The sequence shown here is derived from an EMBL/GenBank/DDBJ whole genome shotgun (WGS) entry which is preliminary data.</text>
</comment>
<organism evidence="4 6">
    <name type="scientific">Rotaria magnacalcarata</name>
    <dbReference type="NCBI Taxonomy" id="392030"/>
    <lineage>
        <taxon>Eukaryota</taxon>
        <taxon>Metazoa</taxon>
        <taxon>Spiralia</taxon>
        <taxon>Gnathifera</taxon>
        <taxon>Rotifera</taxon>
        <taxon>Eurotatoria</taxon>
        <taxon>Bdelloidea</taxon>
        <taxon>Philodinida</taxon>
        <taxon>Philodinidae</taxon>
        <taxon>Rotaria</taxon>
    </lineage>
</organism>